<sequence length="29" mass="3612">MFLLLYIPSKLVIFRRAWLKLITRYCQPK</sequence>
<dbReference type="EMBL" id="GBRH01198505">
    <property type="protein sequence ID" value="JAD99390.1"/>
    <property type="molecule type" value="Transcribed_RNA"/>
</dbReference>
<reference evidence="1" key="2">
    <citation type="journal article" date="2015" name="Data Brief">
        <title>Shoot transcriptome of the giant reed, Arundo donax.</title>
        <authorList>
            <person name="Barrero R.A."/>
            <person name="Guerrero F.D."/>
            <person name="Moolhuijzen P."/>
            <person name="Goolsby J.A."/>
            <person name="Tidwell J."/>
            <person name="Bellgard S.E."/>
            <person name="Bellgard M.I."/>
        </authorList>
    </citation>
    <scope>NUCLEOTIDE SEQUENCE</scope>
    <source>
        <tissue evidence="1">Shoot tissue taken approximately 20 cm above the soil surface</tissue>
    </source>
</reference>
<evidence type="ECO:0000313" key="1">
    <source>
        <dbReference type="EMBL" id="JAD99390.1"/>
    </source>
</evidence>
<protein>
    <submittedName>
        <fullName evidence="1">ZmAO-1</fullName>
    </submittedName>
</protein>
<reference evidence="1" key="1">
    <citation type="submission" date="2014-09" db="EMBL/GenBank/DDBJ databases">
        <authorList>
            <person name="Magalhaes I.L.F."/>
            <person name="Oliveira U."/>
            <person name="Santos F.R."/>
            <person name="Vidigal T.H.D.A."/>
            <person name="Brescovit A.D."/>
            <person name="Santos A.J."/>
        </authorList>
    </citation>
    <scope>NUCLEOTIDE SEQUENCE</scope>
    <source>
        <tissue evidence="1">Shoot tissue taken approximately 20 cm above the soil surface</tissue>
    </source>
</reference>
<dbReference type="AlphaFoldDB" id="A0A0A9END6"/>
<organism evidence="1">
    <name type="scientific">Arundo donax</name>
    <name type="common">Giant reed</name>
    <name type="synonym">Donax arundinaceus</name>
    <dbReference type="NCBI Taxonomy" id="35708"/>
    <lineage>
        <taxon>Eukaryota</taxon>
        <taxon>Viridiplantae</taxon>
        <taxon>Streptophyta</taxon>
        <taxon>Embryophyta</taxon>
        <taxon>Tracheophyta</taxon>
        <taxon>Spermatophyta</taxon>
        <taxon>Magnoliopsida</taxon>
        <taxon>Liliopsida</taxon>
        <taxon>Poales</taxon>
        <taxon>Poaceae</taxon>
        <taxon>PACMAD clade</taxon>
        <taxon>Arundinoideae</taxon>
        <taxon>Arundineae</taxon>
        <taxon>Arundo</taxon>
    </lineage>
</organism>
<proteinExistence type="predicted"/>
<accession>A0A0A9END6</accession>
<name>A0A0A9END6_ARUDO</name>